<dbReference type="InterPro" id="IPR046886">
    <property type="entry name" value="RsmE_MTase_dom"/>
</dbReference>
<keyword evidence="16" id="KW-1185">Reference proteome</keyword>
<dbReference type="OrthoDB" id="9815641at2"/>
<evidence type="ECO:0000256" key="7">
    <source>
        <dbReference type="ARBA" id="ARBA00022603"/>
    </source>
</evidence>
<evidence type="ECO:0000256" key="6">
    <source>
        <dbReference type="ARBA" id="ARBA00022552"/>
    </source>
</evidence>
<evidence type="ECO:0000259" key="13">
    <source>
        <dbReference type="Pfam" id="PF04452"/>
    </source>
</evidence>
<dbReference type="InterPro" id="IPR029028">
    <property type="entry name" value="Alpha/beta_knot_MTases"/>
</dbReference>
<dbReference type="EC" id="2.1.1.193" evidence="3 12"/>
<dbReference type="InterPro" id="IPR006700">
    <property type="entry name" value="RsmE"/>
</dbReference>
<dbReference type="InterPro" id="IPR046887">
    <property type="entry name" value="RsmE_PUA-like"/>
</dbReference>
<dbReference type="Pfam" id="PF20260">
    <property type="entry name" value="PUA_4"/>
    <property type="match status" value="1"/>
</dbReference>
<dbReference type="Proteomes" id="UP000275232">
    <property type="component" value="Unassembled WGS sequence"/>
</dbReference>
<comment type="catalytic activity">
    <reaction evidence="11 12">
        <text>uridine(1498) in 16S rRNA + S-adenosyl-L-methionine = N(3)-methyluridine(1498) in 16S rRNA + S-adenosyl-L-homocysteine + H(+)</text>
        <dbReference type="Rhea" id="RHEA:42920"/>
        <dbReference type="Rhea" id="RHEA-COMP:10283"/>
        <dbReference type="Rhea" id="RHEA-COMP:10284"/>
        <dbReference type="ChEBI" id="CHEBI:15378"/>
        <dbReference type="ChEBI" id="CHEBI:57856"/>
        <dbReference type="ChEBI" id="CHEBI:59789"/>
        <dbReference type="ChEBI" id="CHEBI:65315"/>
        <dbReference type="ChEBI" id="CHEBI:74502"/>
        <dbReference type="EC" id="2.1.1.193"/>
    </reaction>
</comment>
<feature type="domain" description="Ribosomal RNA small subunit methyltransferase E PUA-like" evidence="14">
    <location>
        <begin position="29"/>
        <end position="75"/>
    </location>
</feature>
<comment type="caution">
    <text evidence="15">The sequence shown here is derived from an EMBL/GenBank/DDBJ whole genome shotgun (WGS) entry which is preliminary data.</text>
</comment>
<evidence type="ECO:0000256" key="8">
    <source>
        <dbReference type="ARBA" id="ARBA00022679"/>
    </source>
</evidence>
<name>A0A3N5DNZ6_9SPHN</name>
<dbReference type="EMBL" id="RPFZ01000001">
    <property type="protein sequence ID" value="RPF70811.1"/>
    <property type="molecule type" value="Genomic_DNA"/>
</dbReference>
<dbReference type="Gene3D" id="3.40.1280.10">
    <property type="match status" value="1"/>
</dbReference>
<comment type="function">
    <text evidence="10 12">Specifically methylates the N3 position of the uracil ring of uridine 1498 (m3U1498) in 16S rRNA. Acts on the fully assembled 30S ribosomal subunit.</text>
</comment>
<keyword evidence="6 12" id="KW-0698">rRNA processing</keyword>
<dbReference type="RefSeq" id="WP_123878642.1">
    <property type="nucleotide sequence ID" value="NZ_RPFZ01000001.1"/>
</dbReference>
<comment type="similarity">
    <text evidence="2 12">Belongs to the RNA methyltransferase RsmE family.</text>
</comment>
<evidence type="ECO:0000256" key="9">
    <source>
        <dbReference type="ARBA" id="ARBA00022691"/>
    </source>
</evidence>
<dbReference type="SUPFAM" id="SSF75217">
    <property type="entry name" value="alpha/beta knot"/>
    <property type="match status" value="1"/>
</dbReference>
<dbReference type="PANTHER" id="PTHR30027:SF3">
    <property type="entry name" value="16S RRNA (URACIL(1498)-N(3))-METHYLTRANSFERASE"/>
    <property type="match status" value="1"/>
</dbReference>
<dbReference type="NCBIfam" id="TIGR00046">
    <property type="entry name" value="RsmE family RNA methyltransferase"/>
    <property type="match status" value="1"/>
</dbReference>
<evidence type="ECO:0000256" key="3">
    <source>
        <dbReference type="ARBA" id="ARBA00012328"/>
    </source>
</evidence>
<evidence type="ECO:0000259" key="14">
    <source>
        <dbReference type="Pfam" id="PF20260"/>
    </source>
</evidence>
<feature type="domain" description="Ribosomal RNA small subunit methyltransferase E methyltransferase" evidence="13">
    <location>
        <begin position="87"/>
        <end position="240"/>
    </location>
</feature>
<evidence type="ECO:0000256" key="10">
    <source>
        <dbReference type="ARBA" id="ARBA00025699"/>
    </source>
</evidence>
<evidence type="ECO:0000256" key="5">
    <source>
        <dbReference type="ARBA" id="ARBA00022490"/>
    </source>
</evidence>
<dbReference type="AlphaFoldDB" id="A0A3N5DNZ6"/>
<sequence length="248" mass="26906">MPATPAWPPRSTPRLFIEDRLAPGARIELDKAQTRYLTTVMRRQEGDPVRVFDDATGDYVARIVQAGGARCTLEVEEKLAGREQVPDLWLCAAPVHKDNFALVAEKASELGVRRLLPVVTQRCQHARVNEDRLRKRMIEAAEQCERSALPKLGATQKLAALLGRWPADRTLFVCDETGGAPAARAFADISGPAAILIGPEGGFAPEEREAILALPQSRGIALGPRILRAETAAIAAVSLWMGAAGDWT</sequence>
<evidence type="ECO:0000256" key="12">
    <source>
        <dbReference type="PIRNR" id="PIRNR015601"/>
    </source>
</evidence>
<evidence type="ECO:0000313" key="15">
    <source>
        <dbReference type="EMBL" id="RPF70811.1"/>
    </source>
</evidence>
<evidence type="ECO:0000256" key="11">
    <source>
        <dbReference type="ARBA" id="ARBA00047944"/>
    </source>
</evidence>
<dbReference type="InterPro" id="IPR015947">
    <property type="entry name" value="PUA-like_sf"/>
</dbReference>
<keyword evidence="9 12" id="KW-0949">S-adenosyl-L-methionine</keyword>
<dbReference type="PANTHER" id="PTHR30027">
    <property type="entry name" value="RIBOSOMAL RNA SMALL SUBUNIT METHYLTRANSFERASE E"/>
    <property type="match status" value="1"/>
</dbReference>
<dbReference type="Gene3D" id="2.40.240.20">
    <property type="entry name" value="Hypothetical PUA domain-like, domain 1"/>
    <property type="match status" value="1"/>
</dbReference>
<dbReference type="CDD" id="cd18084">
    <property type="entry name" value="RsmE-like"/>
    <property type="match status" value="1"/>
</dbReference>
<dbReference type="Pfam" id="PF04452">
    <property type="entry name" value="Methyltrans_RNA"/>
    <property type="match status" value="1"/>
</dbReference>
<gene>
    <name evidence="15" type="ORF">EG799_03630</name>
</gene>
<dbReference type="PIRSF" id="PIRSF015601">
    <property type="entry name" value="MTase_slr0722"/>
    <property type="match status" value="1"/>
</dbReference>
<reference evidence="15 16" key="1">
    <citation type="submission" date="2018-11" db="EMBL/GenBank/DDBJ databases">
        <title>Erythrobacter spongiae sp. nov., isolated from a marine sponge.</title>
        <authorList>
            <person name="Zhuang L."/>
            <person name="Luo L."/>
        </authorList>
    </citation>
    <scope>NUCLEOTIDE SEQUENCE [LARGE SCALE GENOMIC DNA]</scope>
    <source>
        <strain evidence="15 16">HN-E23</strain>
    </source>
</reference>
<dbReference type="NCBIfam" id="NF008696">
    <property type="entry name" value="PRK11713.3-5"/>
    <property type="match status" value="1"/>
</dbReference>
<dbReference type="SUPFAM" id="SSF88697">
    <property type="entry name" value="PUA domain-like"/>
    <property type="match status" value="1"/>
</dbReference>
<protein>
    <recommendedName>
        <fullName evidence="4 12">Ribosomal RNA small subunit methyltransferase E</fullName>
        <ecNumber evidence="3 12">2.1.1.193</ecNumber>
    </recommendedName>
</protein>
<keyword evidence="5 12" id="KW-0963">Cytoplasm</keyword>
<evidence type="ECO:0000256" key="2">
    <source>
        <dbReference type="ARBA" id="ARBA00005528"/>
    </source>
</evidence>
<evidence type="ECO:0000256" key="1">
    <source>
        <dbReference type="ARBA" id="ARBA00004496"/>
    </source>
</evidence>
<comment type="subcellular location">
    <subcellularLocation>
        <location evidence="1 12">Cytoplasm</location>
    </subcellularLocation>
</comment>
<dbReference type="GO" id="GO:0005737">
    <property type="term" value="C:cytoplasm"/>
    <property type="evidence" value="ECO:0007669"/>
    <property type="project" value="UniProtKB-SubCell"/>
</dbReference>
<dbReference type="InterPro" id="IPR029026">
    <property type="entry name" value="tRNA_m1G_MTases_N"/>
</dbReference>
<evidence type="ECO:0000256" key="4">
    <source>
        <dbReference type="ARBA" id="ARBA00013673"/>
    </source>
</evidence>
<proteinExistence type="inferred from homology"/>
<accession>A0A3N5DNZ6</accession>
<dbReference type="GO" id="GO:0070475">
    <property type="term" value="P:rRNA base methylation"/>
    <property type="evidence" value="ECO:0007669"/>
    <property type="project" value="TreeGrafter"/>
</dbReference>
<keyword evidence="7 12" id="KW-0489">Methyltransferase</keyword>
<dbReference type="GO" id="GO:0070042">
    <property type="term" value="F:rRNA (uridine-N3-)-methyltransferase activity"/>
    <property type="evidence" value="ECO:0007669"/>
    <property type="project" value="TreeGrafter"/>
</dbReference>
<organism evidence="15 16">
    <name type="scientific">Aurantiacibacter spongiae</name>
    <dbReference type="NCBI Taxonomy" id="2488860"/>
    <lineage>
        <taxon>Bacteria</taxon>
        <taxon>Pseudomonadati</taxon>
        <taxon>Pseudomonadota</taxon>
        <taxon>Alphaproteobacteria</taxon>
        <taxon>Sphingomonadales</taxon>
        <taxon>Erythrobacteraceae</taxon>
        <taxon>Aurantiacibacter</taxon>
    </lineage>
</organism>
<keyword evidence="8 12" id="KW-0808">Transferase</keyword>
<evidence type="ECO:0000313" key="16">
    <source>
        <dbReference type="Proteomes" id="UP000275232"/>
    </source>
</evidence>